<dbReference type="EMBL" id="CP042437">
    <property type="protein sequence ID" value="QEC79873.1"/>
    <property type="molecule type" value="Genomic_DNA"/>
</dbReference>
<accession>A0A5B8W7Y5</accession>
<feature type="domain" description="Protein FecR C-terminal" evidence="3">
    <location>
        <begin position="295"/>
        <end position="363"/>
    </location>
</feature>
<dbReference type="GO" id="GO:0016989">
    <property type="term" value="F:sigma factor antagonist activity"/>
    <property type="evidence" value="ECO:0007669"/>
    <property type="project" value="TreeGrafter"/>
</dbReference>
<feature type="domain" description="FecR protein" evidence="2">
    <location>
        <begin position="131"/>
        <end position="224"/>
    </location>
</feature>
<protein>
    <submittedName>
        <fullName evidence="4">FecR family protein</fullName>
    </submittedName>
</protein>
<dbReference type="Gene3D" id="3.55.50.30">
    <property type="match status" value="1"/>
</dbReference>
<dbReference type="KEGG" id="mgk:FSB76_29395"/>
<dbReference type="InterPro" id="IPR032508">
    <property type="entry name" value="FecR_C"/>
</dbReference>
<evidence type="ECO:0000313" key="4">
    <source>
        <dbReference type="EMBL" id="QEC79873.1"/>
    </source>
</evidence>
<dbReference type="InterPro" id="IPR012373">
    <property type="entry name" value="Ferrdict_sens_TM"/>
</dbReference>
<keyword evidence="5" id="KW-1185">Reference proteome</keyword>
<evidence type="ECO:0000259" key="3">
    <source>
        <dbReference type="Pfam" id="PF16344"/>
    </source>
</evidence>
<dbReference type="FunFam" id="2.60.120.1440:FF:000001">
    <property type="entry name" value="Putative anti-sigma factor"/>
    <property type="match status" value="1"/>
</dbReference>
<feature type="transmembrane region" description="Helical" evidence="1">
    <location>
        <begin position="94"/>
        <end position="114"/>
    </location>
</feature>
<dbReference type="Pfam" id="PF04773">
    <property type="entry name" value="FecR"/>
    <property type="match status" value="1"/>
</dbReference>
<keyword evidence="1" id="KW-0472">Membrane</keyword>
<reference evidence="4 5" key="1">
    <citation type="journal article" date="2013" name="J. Microbiol.">
        <title>Mucilaginibacter ginsenosidivorax sp. nov., with ginsenoside converting activity isolated from sediment.</title>
        <authorList>
            <person name="Kim J.K."/>
            <person name="Choi T.E."/>
            <person name="Liu Q.M."/>
            <person name="Park H.Y."/>
            <person name="Yi T.H."/>
            <person name="Yoon M.H."/>
            <person name="Kim S.C."/>
            <person name="Im W.T."/>
        </authorList>
    </citation>
    <scope>NUCLEOTIDE SEQUENCE [LARGE SCALE GENOMIC DNA]</scope>
    <source>
        <strain evidence="4 5">KHI28</strain>
    </source>
</reference>
<dbReference type="Gene3D" id="2.60.120.1440">
    <property type="match status" value="1"/>
</dbReference>
<evidence type="ECO:0000313" key="5">
    <source>
        <dbReference type="Proteomes" id="UP000321362"/>
    </source>
</evidence>
<gene>
    <name evidence="4" type="ORF">FSB76_29395</name>
</gene>
<dbReference type="Pfam" id="PF16344">
    <property type="entry name" value="FecR_C"/>
    <property type="match status" value="1"/>
</dbReference>
<dbReference type="PANTHER" id="PTHR30273:SF2">
    <property type="entry name" value="PROTEIN FECR"/>
    <property type="match status" value="1"/>
</dbReference>
<keyword evidence="1" id="KW-1133">Transmembrane helix</keyword>
<sequence>MVNERFIELLTKKLSDEMNAAELEEFNFLVANDDACRQQSAFFKTYWVKNEEQYSNTDLMFQHILSKIDVPATEDQPANEIPAEGVKTRRMIMFLRSLAALLIIGIGLSVTYYLKRHDQTSQDLASLQQKKTPSRVKSKIYLSDGSVVTLNSETTLKYPPSFKGPTREVYLNGEAFFDVAKDHQHPFIVHAGKMSIRVVGTAFNVKSYKNDIASETTLIRGSIEVTLADRPSDRIILKPNEKLILKSTTFKRHTINRNLVAQTPDTAKTSYALTNLTYLKSNDTTVVETSWVNNRLIFKDEDFAEIANKMERWYGIKINFKNTDAKDYHFTGVFEKENILQALKALQMIEPFSYKYKNETIYIY</sequence>
<dbReference type="PANTHER" id="PTHR30273">
    <property type="entry name" value="PERIPLASMIC SIGNAL SENSOR AND SIGMA FACTOR ACTIVATOR FECR-RELATED"/>
    <property type="match status" value="1"/>
</dbReference>
<proteinExistence type="predicted"/>
<dbReference type="PIRSF" id="PIRSF018266">
    <property type="entry name" value="FecR"/>
    <property type="match status" value="1"/>
</dbReference>
<dbReference type="RefSeq" id="WP_147059885.1">
    <property type="nucleotide sequence ID" value="NZ_CP042437.1"/>
</dbReference>
<evidence type="ECO:0000259" key="2">
    <source>
        <dbReference type="Pfam" id="PF04773"/>
    </source>
</evidence>
<dbReference type="OrthoDB" id="1523735at2"/>
<evidence type="ECO:0000256" key="1">
    <source>
        <dbReference type="SAM" id="Phobius"/>
    </source>
</evidence>
<organism evidence="4 5">
    <name type="scientific">Mucilaginibacter ginsenosidivorax</name>
    <dbReference type="NCBI Taxonomy" id="862126"/>
    <lineage>
        <taxon>Bacteria</taxon>
        <taxon>Pseudomonadati</taxon>
        <taxon>Bacteroidota</taxon>
        <taxon>Sphingobacteriia</taxon>
        <taxon>Sphingobacteriales</taxon>
        <taxon>Sphingobacteriaceae</taxon>
        <taxon>Mucilaginibacter</taxon>
    </lineage>
</organism>
<dbReference type="Proteomes" id="UP000321362">
    <property type="component" value="Chromosome"/>
</dbReference>
<dbReference type="InterPro" id="IPR006860">
    <property type="entry name" value="FecR"/>
</dbReference>
<keyword evidence="1" id="KW-0812">Transmembrane</keyword>
<dbReference type="AlphaFoldDB" id="A0A5B8W7Y5"/>
<name>A0A5B8W7Y5_9SPHI</name>